<dbReference type="InterPro" id="IPR001087">
    <property type="entry name" value="GDSL"/>
</dbReference>
<proteinExistence type="inferred from homology"/>
<dbReference type="PANTHER" id="PTHR45966">
    <property type="entry name" value="GDSL-LIKE LIPASE/ACYLHYDROLASE"/>
    <property type="match status" value="1"/>
</dbReference>
<dbReference type="InterPro" id="IPR044552">
    <property type="entry name" value="GLIP1-5/GLL25"/>
</dbReference>
<dbReference type="EMBL" id="JBBPBK010000007">
    <property type="protein sequence ID" value="KAK9281953.1"/>
    <property type="molecule type" value="Genomic_DNA"/>
</dbReference>
<evidence type="ECO:0000256" key="2">
    <source>
        <dbReference type="ARBA" id="ARBA00022729"/>
    </source>
</evidence>
<dbReference type="GO" id="GO:0016298">
    <property type="term" value="F:lipase activity"/>
    <property type="evidence" value="ECO:0007669"/>
    <property type="project" value="TreeGrafter"/>
</dbReference>
<feature type="chain" id="PRO_5042890594" description="GDSL esterase/lipase 1-like" evidence="3">
    <location>
        <begin position="24"/>
        <end position="370"/>
    </location>
</feature>
<name>A0AAP0RQE5_LIQFO</name>
<dbReference type="InterPro" id="IPR035669">
    <property type="entry name" value="SGNH_plant_lipase-like"/>
</dbReference>
<dbReference type="Gene3D" id="3.40.50.1110">
    <property type="entry name" value="SGNH hydrolase"/>
    <property type="match status" value="1"/>
</dbReference>
<dbReference type="Proteomes" id="UP001415857">
    <property type="component" value="Unassembled WGS sequence"/>
</dbReference>
<dbReference type="CDD" id="cd01837">
    <property type="entry name" value="SGNH_plant_lipase_like"/>
    <property type="match status" value="1"/>
</dbReference>
<evidence type="ECO:0000256" key="3">
    <source>
        <dbReference type="SAM" id="SignalP"/>
    </source>
</evidence>
<comment type="similarity">
    <text evidence="1">Belongs to the 'GDSL' lipolytic enzyme family.</text>
</comment>
<sequence>MASLSIHICVFILCSSLFIPINCHLHGYPQQVALFIFGDSLYDVGNNNYINTTTDAQANFWPYGETFFNYPTGRFSDGRLIPDFIAEYANLPLIPSYLQPGNHQFTHGANFASAGGGGLVETSAGFVIDLKTQLSNFEKVEKLLRKKLGDANAKKVVSGAVYLISIGSNDYISPFFATNSSVLQSYSREEYVQLVIGNFTSVIKEIYEKGGRKFGFLGLGPLGCLPVVKLLVPGSTGDCLEEVTVLANLHNRALSETLKKLESQLKGFMYSILDFNTSAIERMNNPSKYGFKEGKIACCGTGPYGGVPSCGGQRTVKEYELCENVSEYVFFDSSHPTERANQQYAELMWSGTPNVTGPHNLKALFELTQY</sequence>
<reference evidence="4 5" key="1">
    <citation type="journal article" date="2024" name="Plant J.">
        <title>Genome sequences and population genomics reveal climatic adaptation and genomic divergence between two closely related sweetgum species.</title>
        <authorList>
            <person name="Xu W.Q."/>
            <person name="Ren C.Q."/>
            <person name="Zhang X.Y."/>
            <person name="Comes H.P."/>
            <person name="Liu X.H."/>
            <person name="Li Y.G."/>
            <person name="Kettle C.J."/>
            <person name="Jalonen R."/>
            <person name="Gaisberger H."/>
            <person name="Ma Y.Z."/>
            <person name="Qiu Y.X."/>
        </authorList>
    </citation>
    <scope>NUCLEOTIDE SEQUENCE [LARGE SCALE GENOMIC DNA]</scope>
    <source>
        <strain evidence="4">Hangzhou</strain>
    </source>
</reference>
<dbReference type="Pfam" id="PF00657">
    <property type="entry name" value="Lipase_GDSL"/>
    <property type="match status" value="1"/>
</dbReference>
<dbReference type="InterPro" id="IPR036514">
    <property type="entry name" value="SGNH_hydro_sf"/>
</dbReference>
<protein>
    <recommendedName>
        <fullName evidence="6">GDSL esterase/lipase 1-like</fullName>
    </recommendedName>
</protein>
<accession>A0AAP0RQE5</accession>
<keyword evidence="2 3" id="KW-0732">Signal</keyword>
<gene>
    <name evidence="4" type="ORF">L1049_004862</name>
</gene>
<comment type="caution">
    <text evidence="4">The sequence shown here is derived from an EMBL/GenBank/DDBJ whole genome shotgun (WGS) entry which is preliminary data.</text>
</comment>
<evidence type="ECO:0008006" key="6">
    <source>
        <dbReference type="Google" id="ProtNLM"/>
    </source>
</evidence>
<feature type="signal peptide" evidence="3">
    <location>
        <begin position="1"/>
        <end position="23"/>
    </location>
</feature>
<dbReference type="SUPFAM" id="SSF52266">
    <property type="entry name" value="SGNH hydrolase"/>
    <property type="match status" value="1"/>
</dbReference>
<evidence type="ECO:0000256" key="1">
    <source>
        <dbReference type="ARBA" id="ARBA00008668"/>
    </source>
</evidence>
<evidence type="ECO:0000313" key="4">
    <source>
        <dbReference type="EMBL" id="KAK9281953.1"/>
    </source>
</evidence>
<dbReference type="PANTHER" id="PTHR45966:SF1">
    <property type="entry name" value="GDSL ESTERASE_LIPASE 1-RELATED"/>
    <property type="match status" value="1"/>
</dbReference>
<dbReference type="AlphaFoldDB" id="A0AAP0RQE5"/>
<evidence type="ECO:0000313" key="5">
    <source>
        <dbReference type="Proteomes" id="UP001415857"/>
    </source>
</evidence>
<keyword evidence="5" id="KW-1185">Reference proteome</keyword>
<organism evidence="4 5">
    <name type="scientific">Liquidambar formosana</name>
    <name type="common">Formosan gum</name>
    <dbReference type="NCBI Taxonomy" id="63359"/>
    <lineage>
        <taxon>Eukaryota</taxon>
        <taxon>Viridiplantae</taxon>
        <taxon>Streptophyta</taxon>
        <taxon>Embryophyta</taxon>
        <taxon>Tracheophyta</taxon>
        <taxon>Spermatophyta</taxon>
        <taxon>Magnoliopsida</taxon>
        <taxon>eudicotyledons</taxon>
        <taxon>Gunneridae</taxon>
        <taxon>Pentapetalae</taxon>
        <taxon>Saxifragales</taxon>
        <taxon>Altingiaceae</taxon>
        <taxon>Liquidambar</taxon>
    </lineage>
</organism>